<comment type="pathway">
    <text evidence="1">Phospholipid metabolism; phosphatidylglycerol biosynthesis; phosphatidylglycerol from CDP-diacylglycerol: step 2/2.</text>
</comment>
<dbReference type="PATRIC" id="fig|1335048.3.peg.2184"/>
<dbReference type="AlphaFoldDB" id="A0A159Z4T9"/>
<reference evidence="4 5" key="1">
    <citation type="submission" date="2015-09" db="EMBL/GenBank/DDBJ databases">
        <title>Complete genome sequence of Defluviimonas alba cai42t isolated from an oilfield in Xinjiang.</title>
        <authorList>
            <person name="Geng S."/>
            <person name="Pan X."/>
            <person name="Wu X."/>
        </authorList>
    </citation>
    <scope>NUCLEOTIDE SEQUENCE [LARGE SCALE GENOMIC DNA]</scope>
    <source>
        <strain evidence="5">cai42</strain>
    </source>
</reference>
<dbReference type="CDD" id="cd06971">
    <property type="entry name" value="PgpA"/>
    <property type="match status" value="1"/>
</dbReference>
<sequence>MERETLEERLDPNPPKKLRRGHWTPALAVATVGGLGYLRPAPGTWASAVAIGAGIVLHGFGHVWLLLAATLLATAAGFWACGRVLADRPGEDPSEVVIDEVAGQWIALLFPSAGFWLMGLDSWHFPYPGWVAAFLFFRLFDIWKPWIIGRADRRADGPGIMLDDILAGLFAGIATMIAAGISHGLLM</sequence>
<keyword evidence="1" id="KW-0479">Metal-binding</keyword>
<dbReference type="Pfam" id="PF04608">
    <property type="entry name" value="PgpA"/>
    <property type="match status" value="1"/>
</dbReference>
<keyword evidence="1" id="KW-0595">Phospholipid degradation</keyword>
<dbReference type="PANTHER" id="PTHR36305:SF1">
    <property type="entry name" value="PHOSPHATIDYLGLYCEROPHOSPHATASE A"/>
    <property type="match status" value="1"/>
</dbReference>
<keyword evidence="1 2" id="KW-0472">Membrane</keyword>
<feature type="transmembrane region" description="Helical" evidence="2">
    <location>
        <begin position="164"/>
        <end position="186"/>
    </location>
</feature>
<dbReference type="EC" id="3.1.3.27" evidence="1"/>
<dbReference type="PIRSF" id="PIRSF006162">
    <property type="entry name" value="PgpA"/>
    <property type="match status" value="1"/>
</dbReference>
<dbReference type="STRING" id="1335048.AKL17_2094"/>
<feature type="transmembrane region" description="Helical" evidence="2">
    <location>
        <begin position="50"/>
        <end position="80"/>
    </location>
</feature>
<dbReference type="OrthoDB" id="9804091at2"/>
<evidence type="ECO:0000259" key="3">
    <source>
        <dbReference type="Pfam" id="PF04608"/>
    </source>
</evidence>
<dbReference type="RefSeq" id="WP_084739583.1">
    <property type="nucleotide sequence ID" value="NZ_CP012661.1"/>
</dbReference>
<comment type="cofactor">
    <cofactor evidence="1">
        <name>Mg(2+)</name>
        <dbReference type="ChEBI" id="CHEBI:18420"/>
    </cofactor>
</comment>
<evidence type="ECO:0000313" key="5">
    <source>
        <dbReference type="Proteomes" id="UP000076128"/>
    </source>
</evidence>
<dbReference type="PANTHER" id="PTHR36305">
    <property type="entry name" value="PHOSPHATIDYLGLYCEROPHOSPHATASE A"/>
    <property type="match status" value="1"/>
</dbReference>
<keyword evidence="1" id="KW-0443">Lipid metabolism</keyword>
<protein>
    <recommendedName>
        <fullName evidence="1">Phosphatidylglycerophosphatase A</fullName>
        <ecNumber evidence="1">3.1.3.27</ecNumber>
    </recommendedName>
    <alternativeName>
        <fullName evidence="1">Phosphatidylglycerolphosphate phosphatase A</fullName>
    </alternativeName>
</protein>
<comment type="subcellular location">
    <subcellularLocation>
        <location evidence="1">Cell inner membrane</location>
        <topology evidence="1">Multi-pass membrane protein</topology>
    </subcellularLocation>
</comment>
<dbReference type="InterPro" id="IPR036681">
    <property type="entry name" value="PgpA-like_sf"/>
</dbReference>
<keyword evidence="1" id="KW-0378">Hydrolase</keyword>
<gene>
    <name evidence="4" type="ORF">AKL17_2094</name>
</gene>
<dbReference type="GO" id="GO:0005886">
    <property type="term" value="C:plasma membrane"/>
    <property type="evidence" value="ECO:0007669"/>
    <property type="project" value="UniProtKB-SubCell"/>
</dbReference>
<feature type="transmembrane region" description="Helical" evidence="2">
    <location>
        <begin position="101"/>
        <end position="119"/>
    </location>
</feature>
<dbReference type="InterPro" id="IPR007686">
    <property type="entry name" value="YutG/PgpA"/>
</dbReference>
<evidence type="ECO:0000256" key="1">
    <source>
        <dbReference type="PIRNR" id="PIRNR006162"/>
    </source>
</evidence>
<keyword evidence="2" id="KW-1133">Transmembrane helix</keyword>
<keyword evidence="1" id="KW-0460">Magnesium</keyword>
<dbReference type="KEGG" id="daa:AKL17_2094"/>
<accession>A0A159Z4T9</accession>
<dbReference type="UniPathway" id="UPA00084">
    <property type="reaction ID" value="UER00504"/>
</dbReference>
<comment type="catalytic activity">
    <reaction evidence="1">
        <text>a 1,2-diacyl-sn-glycero-3-phospho-(1'-sn-glycero-3'-phosphate) + H2O = a 1,2-diacyl-sn-glycero-3-phospho-(1'-sn-glycerol) + phosphate</text>
        <dbReference type="Rhea" id="RHEA:33751"/>
        <dbReference type="ChEBI" id="CHEBI:15377"/>
        <dbReference type="ChEBI" id="CHEBI:43474"/>
        <dbReference type="ChEBI" id="CHEBI:60110"/>
        <dbReference type="ChEBI" id="CHEBI:64716"/>
        <dbReference type="EC" id="3.1.3.27"/>
    </reaction>
</comment>
<keyword evidence="1" id="KW-1003">Cell membrane</keyword>
<keyword evidence="1" id="KW-0442">Lipid degradation</keyword>
<evidence type="ECO:0000313" key="4">
    <source>
        <dbReference type="EMBL" id="AMY69340.1"/>
    </source>
</evidence>
<comment type="function">
    <text evidence="1">Lipid phosphatase which dephosphorylates phosphatidylglycerophosphate (PGP) to phosphatidylglycerol (PG).</text>
</comment>
<keyword evidence="1" id="KW-1208">Phospholipid metabolism</keyword>
<feature type="transmembrane region" description="Helical" evidence="2">
    <location>
        <begin position="125"/>
        <end position="143"/>
    </location>
</feature>
<keyword evidence="5" id="KW-1185">Reference proteome</keyword>
<dbReference type="InterPro" id="IPR026037">
    <property type="entry name" value="PgpA"/>
</dbReference>
<dbReference type="Proteomes" id="UP000076128">
    <property type="component" value="Chromosome"/>
</dbReference>
<proteinExistence type="predicted"/>
<keyword evidence="1" id="KW-0997">Cell inner membrane</keyword>
<organism evidence="4 5">
    <name type="scientific">Frigidibacter mobilis</name>
    <dbReference type="NCBI Taxonomy" id="1335048"/>
    <lineage>
        <taxon>Bacteria</taxon>
        <taxon>Pseudomonadati</taxon>
        <taxon>Pseudomonadota</taxon>
        <taxon>Alphaproteobacteria</taxon>
        <taxon>Rhodobacterales</taxon>
        <taxon>Paracoccaceae</taxon>
        <taxon>Frigidibacter</taxon>
    </lineage>
</organism>
<name>A0A159Z4T9_9RHOB</name>
<dbReference type="GO" id="GO:0008962">
    <property type="term" value="F:phosphatidylglycerophosphatase activity"/>
    <property type="evidence" value="ECO:0007669"/>
    <property type="project" value="UniProtKB-EC"/>
</dbReference>
<dbReference type="SUPFAM" id="SSF101307">
    <property type="entry name" value="YutG-like"/>
    <property type="match status" value="1"/>
</dbReference>
<evidence type="ECO:0000256" key="2">
    <source>
        <dbReference type="SAM" id="Phobius"/>
    </source>
</evidence>
<dbReference type="EMBL" id="CP012661">
    <property type="protein sequence ID" value="AMY69340.1"/>
    <property type="molecule type" value="Genomic_DNA"/>
</dbReference>
<dbReference type="GO" id="GO:0006655">
    <property type="term" value="P:phosphatidylglycerol biosynthetic process"/>
    <property type="evidence" value="ECO:0007669"/>
    <property type="project" value="UniProtKB-UniPathway"/>
</dbReference>
<keyword evidence="1 2" id="KW-0812">Transmembrane</keyword>
<feature type="domain" description="YutG/PgpA" evidence="3">
    <location>
        <begin position="29"/>
        <end position="178"/>
    </location>
</feature>
<dbReference type="GO" id="GO:0046872">
    <property type="term" value="F:metal ion binding"/>
    <property type="evidence" value="ECO:0007669"/>
    <property type="project" value="UniProtKB-KW"/>
</dbReference>
<dbReference type="GO" id="GO:0009395">
    <property type="term" value="P:phospholipid catabolic process"/>
    <property type="evidence" value="ECO:0007669"/>
    <property type="project" value="UniProtKB-KW"/>
</dbReference>